<keyword evidence="2" id="KW-0489">Methyltransferase</keyword>
<dbReference type="Pfam" id="PF08242">
    <property type="entry name" value="Methyltransf_12"/>
    <property type="match status" value="1"/>
</dbReference>
<proteinExistence type="predicted"/>
<accession>A0A7W9JIK8</accession>
<evidence type="ECO:0000313" key="2">
    <source>
        <dbReference type="EMBL" id="MBB5848359.1"/>
    </source>
</evidence>
<organism evidence="2 3">
    <name type="scientific">Micrococcus endophyticus</name>
    <dbReference type="NCBI Taxonomy" id="455343"/>
    <lineage>
        <taxon>Bacteria</taxon>
        <taxon>Bacillati</taxon>
        <taxon>Actinomycetota</taxon>
        <taxon>Actinomycetes</taxon>
        <taxon>Micrococcales</taxon>
        <taxon>Micrococcaceae</taxon>
        <taxon>Micrococcus</taxon>
    </lineage>
</organism>
<feature type="domain" description="Methyltransferase type 12" evidence="1">
    <location>
        <begin position="48"/>
        <end position="140"/>
    </location>
</feature>
<dbReference type="GO" id="GO:0008168">
    <property type="term" value="F:methyltransferase activity"/>
    <property type="evidence" value="ECO:0007669"/>
    <property type="project" value="UniProtKB-KW"/>
</dbReference>
<dbReference type="Proteomes" id="UP000567246">
    <property type="component" value="Unassembled WGS sequence"/>
</dbReference>
<evidence type="ECO:0000259" key="1">
    <source>
        <dbReference type="Pfam" id="PF08242"/>
    </source>
</evidence>
<gene>
    <name evidence="2" type="ORF">HDA33_000923</name>
</gene>
<keyword evidence="3" id="KW-1185">Reference proteome</keyword>
<dbReference type="InterPro" id="IPR013217">
    <property type="entry name" value="Methyltransf_12"/>
</dbReference>
<protein>
    <submittedName>
        <fullName evidence="2">Trans-aconitate methyltransferase</fullName>
    </submittedName>
</protein>
<name>A0A7W9JIK8_9MICC</name>
<keyword evidence="2" id="KW-0808">Transferase</keyword>
<dbReference type="RefSeq" id="WP_184171425.1">
    <property type="nucleotide sequence ID" value="NZ_BAABAG010000015.1"/>
</dbReference>
<dbReference type="SUPFAM" id="SSF53335">
    <property type="entry name" value="S-adenosyl-L-methionine-dependent methyltransferases"/>
    <property type="match status" value="1"/>
</dbReference>
<comment type="caution">
    <text evidence="2">The sequence shown here is derived from an EMBL/GenBank/DDBJ whole genome shotgun (WGS) entry which is preliminary data.</text>
</comment>
<dbReference type="CDD" id="cd02440">
    <property type="entry name" value="AdoMet_MTases"/>
    <property type="match status" value="1"/>
</dbReference>
<sequence>MTTPAPTSRSDWAAYNAAQAGRGRIRPLTARAVDALAADADLRARHAVELGCGAGVEARHLLALGLTVSTIDADPSIAPAMAALAAGGALDHRTGRIEDWDPLPAADLVLANAALPFVPRHAFDAVWSRIRAALVPGGVLAVDLFGAEDDWSSDAGTYLTRPEVEDLLRGLEVVELTERSERGPAFSGPKHWHVFTVLARAPRRPSDHSPV</sequence>
<dbReference type="EMBL" id="JACHMW010000001">
    <property type="protein sequence ID" value="MBB5848359.1"/>
    <property type="molecule type" value="Genomic_DNA"/>
</dbReference>
<dbReference type="AlphaFoldDB" id="A0A7W9JIK8"/>
<evidence type="ECO:0000313" key="3">
    <source>
        <dbReference type="Proteomes" id="UP000567246"/>
    </source>
</evidence>
<dbReference type="Gene3D" id="3.40.50.150">
    <property type="entry name" value="Vaccinia Virus protein VP39"/>
    <property type="match status" value="1"/>
</dbReference>
<dbReference type="InterPro" id="IPR029063">
    <property type="entry name" value="SAM-dependent_MTases_sf"/>
</dbReference>
<dbReference type="GO" id="GO:0032259">
    <property type="term" value="P:methylation"/>
    <property type="evidence" value="ECO:0007669"/>
    <property type="project" value="UniProtKB-KW"/>
</dbReference>
<reference evidence="2 3" key="1">
    <citation type="submission" date="2020-08" db="EMBL/GenBank/DDBJ databases">
        <title>Sequencing the genomes of 1000 actinobacteria strains.</title>
        <authorList>
            <person name="Klenk H.-P."/>
        </authorList>
    </citation>
    <scope>NUCLEOTIDE SEQUENCE [LARGE SCALE GENOMIC DNA]</scope>
    <source>
        <strain evidence="2 3">DSM 17945</strain>
    </source>
</reference>